<keyword evidence="1" id="KW-0472">Membrane</keyword>
<proteinExistence type="predicted"/>
<evidence type="ECO:0000313" key="2">
    <source>
        <dbReference type="EMBL" id="THV54905.1"/>
    </source>
</evidence>
<accession>A0A4S8RE99</accession>
<keyword evidence="1" id="KW-0812">Transmembrane</keyword>
<sequence length="59" mass="6488">MGLPTSGFPNMTAIMMEDSQTGQRYLQVKHFITRGVPASILTWLVVISVGYGLMRVVGM</sequence>
<evidence type="ECO:0000256" key="1">
    <source>
        <dbReference type="SAM" id="Phobius"/>
    </source>
</evidence>
<dbReference type="AlphaFoldDB" id="A0A4S8RE99"/>
<protein>
    <submittedName>
        <fullName evidence="2">Uncharacterized protein</fullName>
    </submittedName>
</protein>
<keyword evidence="1" id="KW-1133">Transmembrane helix</keyword>
<evidence type="ECO:0000313" key="3">
    <source>
        <dbReference type="Proteomes" id="UP000308671"/>
    </source>
</evidence>
<comment type="caution">
    <text evidence="2">The sequence shown here is derived from an EMBL/GenBank/DDBJ whole genome shotgun (WGS) entry which is preliminary data.</text>
</comment>
<keyword evidence="3" id="KW-1185">Reference proteome</keyword>
<reference evidence="2 3" key="1">
    <citation type="submission" date="2017-12" db="EMBL/GenBank/DDBJ databases">
        <title>Comparative genomics of Botrytis spp.</title>
        <authorList>
            <person name="Valero-Jimenez C.A."/>
            <person name="Tapia P."/>
            <person name="Veloso J."/>
            <person name="Silva-Moreno E."/>
            <person name="Staats M."/>
            <person name="Valdes J.H."/>
            <person name="Van Kan J.A.L."/>
        </authorList>
    </citation>
    <scope>NUCLEOTIDE SEQUENCE [LARGE SCALE GENOMIC DNA]</scope>
    <source>
        <strain evidence="2 3">MUCL435</strain>
    </source>
</reference>
<organism evidence="2 3">
    <name type="scientific">Botrytis galanthina</name>
    <dbReference type="NCBI Taxonomy" id="278940"/>
    <lineage>
        <taxon>Eukaryota</taxon>
        <taxon>Fungi</taxon>
        <taxon>Dikarya</taxon>
        <taxon>Ascomycota</taxon>
        <taxon>Pezizomycotina</taxon>
        <taxon>Leotiomycetes</taxon>
        <taxon>Helotiales</taxon>
        <taxon>Sclerotiniaceae</taxon>
        <taxon>Botrytis</taxon>
    </lineage>
</organism>
<dbReference type="Proteomes" id="UP000308671">
    <property type="component" value="Unassembled WGS sequence"/>
</dbReference>
<gene>
    <name evidence="2" type="ORF">BGAL_0018g00610</name>
</gene>
<feature type="transmembrane region" description="Helical" evidence="1">
    <location>
        <begin position="35"/>
        <end position="54"/>
    </location>
</feature>
<dbReference type="EMBL" id="PQXL01000018">
    <property type="protein sequence ID" value="THV54905.1"/>
    <property type="molecule type" value="Genomic_DNA"/>
</dbReference>
<dbReference type="OrthoDB" id="10260443at2759"/>
<name>A0A4S8RE99_9HELO</name>